<dbReference type="EMBL" id="WEGH01000002">
    <property type="protein sequence ID" value="MQY04341.1"/>
    <property type="molecule type" value="Genomic_DNA"/>
</dbReference>
<name>A0A7K0BT58_9ACTN</name>
<evidence type="ECO:0008006" key="3">
    <source>
        <dbReference type="Google" id="ProtNLM"/>
    </source>
</evidence>
<dbReference type="NCBIfam" id="TIGR04267">
    <property type="entry name" value="mod_HExxH"/>
    <property type="match status" value="1"/>
</dbReference>
<dbReference type="AlphaFoldDB" id="A0A7K0BT58"/>
<proteinExistence type="predicted"/>
<gene>
    <name evidence="1" type="ORF">ACRB68_23940</name>
</gene>
<organism evidence="1 2">
    <name type="scientific">Actinomadura macrotermitis</name>
    <dbReference type="NCBI Taxonomy" id="2585200"/>
    <lineage>
        <taxon>Bacteria</taxon>
        <taxon>Bacillati</taxon>
        <taxon>Actinomycetota</taxon>
        <taxon>Actinomycetes</taxon>
        <taxon>Streptosporangiales</taxon>
        <taxon>Thermomonosporaceae</taxon>
        <taxon>Actinomadura</taxon>
    </lineage>
</organism>
<sequence length="171" mass="18122">MHAELAVLVRQVAMLAGWGINGFTDFTTHGAIFVNERRLAPDSGGPPPRLRLAEALVHEGAHTRCNAAALTTPFLTPDGSASGALVGTPLRADPRPLSGLFQQVVVLARCVMLYDLVLREGASSEPQTAARRDLLLSQGRQGVAAAQAHRPELTRAGQDVLDEAAEVLCRA</sequence>
<keyword evidence="2" id="KW-1185">Reference proteome</keyword>
<accession>A0A7K0BT58</accession>
<reference evidence="1 2" key="1">
    <citation type="submission" date="2019-10" db="EMBL/GenBank/DDBJ databases">
        <title>Actinomadura rubteroloni sp. nov. and Actinomadura macrotermitis sp. nov., isolated from the gut of fungus growing-termite Macrotermes natalensis.</title>
        <authorList>
            <person name="Benndorf R."/>
            <person name="Martin K."/>
            <person name="Kuefner M."/>
            <person name="De Beer W."/>
            <person name="Kaster A.-K."/>
            <person name="Vollmers J."/>
            <person name="Poulsen M."/>
            <person name="Beemelmanns C."/>
        </authorList>
    </citation>
    <scope>NUCLEOTIDE SEQUENCE [LARGE SCALE GENOMIC DNA]</scope>
    <source>
        <strain evidence="1 2">RB68</strain>
    </source>
</reference>
<evidence type="ECO:0000313" key="2">
    <source>
        <dbReference type="Proteomes" id="UP000487268"/>
    </source>
</evidence>
<evidence type="ECO:0000313" key="1">
    <source>
        <dbReference type="EMBL" id="MQY04341.1"/>
    </source>
</evidence>
<dbReference type="Proteomes" id="UP000487268">
    <property type="component" value="Unassembled WGS sequence"/>
</dbReference>
<protein>
    <recommendedName>
        <fullName evidence="3">HEXXH motif-containing protein</fullName>
    </recommendedName>
</protein>
<comment type="caution">
    <text evidence="1">The sequence shown here is derived from an EMBL/GenBank/DDBJ whole genome shotgun (WGS) entry which is preliminary data.</text>
</comment>
<dbReference type="InterPro" id="IPR026337">
    <property type="entry name" value="AKG_HExxH"/>
</dbReference>